<organism evidence="2 3">
    <name type="scientific">Microbacterium hatanonis</name>
    <dbReference type="NCBI Taxonomy" id="404366"/>
    <lineage>
        <taxon>Bacteria</taxon>
        <taxon>Bacillati</taxon>
        <taxon>Actinomycetota</taxon>
        <taxon>Actinomycetes</taxon>
        <taxon>Micrococcales</taxon>
        <taxon>Microbacteriaceae</taxon>
        <taxon>Microbacterium</taxon>
    </lineage>
</organism>
<keyword evidence="1" id="KW-0812">Transmembrane</keyword>
<keyword evidence="2" id="KW-0418">Kinase</keyword>
<evidence type="ECO:0000313" key="2">
    <source>
        <dbReference type="EMBL" id="TXK13573.1"/>
    </source>
</evidence>
<keyword evidence="1" id="KW-1133">Transmembrane helix</keyword>
<feature type="transmembrane region" description="Helical" evidence="1">
    <location>
        <begin position="72"/>
        <end position="91"/>
    </location>
</feature>
<keyword evidence="3" id="KW-1185">Reference proteome</keyword>
<dbReference type="OrthoDB" id="5083736at2"/>
<evidence type="ECO:0000313" key="3">
    <source>
        <dbReference type="Proteomes" id="UP000321034"/>
    </source>
</evidence>
<name>A0A5C8I6N7_9MICO</name>
<feature type="transmembrane region" description="Helical" evidence="1">
    <location>
        <begin position="36"/>
        <end position="60"/>
    </location>
</feature>
<dbReference type="AlphaFoldDB" id="A0A5C8I6N7"/>
<dbReference type="Proteomes" id="UP000321034">
    <property type="component" value="Unassembled WGS sequence"/>
</dbReference>
<reference evidence="2 3" key="1">
    <citation type="submission" date="2019-08" db="EMBL/GenBank/DDBJ databases">
        <authorList>
            <person name="Dong K."/>
        </authorList>
    </citation>
    <scope>NUCLEOTIDE SEQUENCE [LARGE SCALE GENOMIC DNA]</scope>
    <source>
        <strain evidence="2 3">JCM14558</strain>
    </source>
</reference>
<accession>A0A5C8I6N7</accession>
<dbReference type="RefSeq" id="WP_147894221.1">
    <property type="nucleotide sequence ID" value="NZ_BAAANR010000001.1"/>
</dbReference>
<proteinExistence type="predicted"/>
<comment type="caution">
    <text evidence="2">The sequence shown here is derived from an EMBL/GenBank/DDBJ whole genome shotgun (WGS) entry which is preliminary data.</text>
</comment>
<gene>
    <name evidence="2" type="ORF">FVP77_09370</name>
</gene>
<dbReference type="EMBL" id="VRSV01000001">
    <property type="protein sequence ID" value="TXK13573.1"/>
    <property type="molecule type" value="Genomic_DNA"/>
</dbReference>
<dbReference type="GO" id="GO:0016301">
    <property type="term" value="F:kinase activity"/>
    <property type="evidence" value="ECO:0007669"/>
    <property type="project" value="UniProtKB-KW"/>
</dbReference>
<evidence type="ECO:0000256" key="1">
    <source>
        <dbReference type="SAM" id="Phobius"/>
    </source>
</evidence>
<keyword evidence="2" id="KW-0808">Transferase</keyword>
<keyword evidence="1" id="KW-0472">Membrane</keyword>
<protein>
    <submittedName>
        <fullName evidence="2">Histidine kinase</fullName>
    </submittedName>
</protein>
<feature type="transmembrane region" description="Helical" evidence="1">
    <location>
        <begin position="97"/>
        <end position="115"/>
    </location>
</feature>
<sequence length="126" mass="12380">MPVRVLAAAVLALEAAGALALVVWQIAALVEGDTVFLTTALALIVLTVVAAGALGAFAVATARDQSWGRSGGIVVQILILAVALGALTGIGADPLTALAIAAPGAIGLVLLVAAVRRAAPERPDDV</sequence>